<dbReference type="EMBL" id="NESQ01000486">
    <property type="protein sequence ID" value="PUU72678.1"/>
    <property type="molecule type" value="Genomic_DNA"/>
</dbReference>
<evidence type="ECO:0000256" key="1">
    <source>
        <dbReference type="SAM" id="Phobius"/>
    </source>
</evidence>
<sequence>MFFRICTQPVYRLLTLVTEIQRERNRLLYPNGHTGFAELKTQIAGVEGRITSQPAKMEGPFAKPEGSATGPVAKIEGSVAGQVAKIGSEVAIFLLQSSIIGVIFLFVFDFLKTSSSQPPTDNGREDKM</sequence>
<keyword evidence="1" id="KW-0812">Transmembrane</keyword>
<dbReference type="Proteomes" id="UP000244722">
    <property type="component" value="Unassembled WGS sequence"/>
</dbReference>
<evidence type="ECO:0000313" key="3">
    <source>
        <dbReference type="Proteomes" id="UP000244722"/>
    </source>
</evidence>
<feature type="transmembrane region" description="Helical" evidence="1">
    <location>
        <begin position="90"/>
        <end position="111"/>
    </location>
</feature>
<reference evidence="2 3" key="1">
    <citation type="submission" date="2017-04" db="EMBL/GenBank/DDBJ databases">
        <title>Draft genome sequence of Tuber borchii Vittad., a whitish edible truffle.</title>
        <authorList>
            <consortium name="DOE Joint Genome Institute"/>
            <person name="Murat C."/>
            <person name="Kuo A."/>
            <person name="Barry K.W."/>
            <person name="Clum A."/>
            <person name="Dockter R.B."/>
            <person name="Fauchery L."/>
            <person name="Iotti M."/>
            <person name="Kohler A."/>
            <person name="Labutti K."/>
            <person name="Lindquist E.A."/>
            <person name="Lipzen A."/>
            <person name="Ohm R.A."/>
            <person name="Wang M."/>
            <person name="Grigoriev I.V."/>
            <person name="Zambonelli A."/>
            <person name="Martin F.M."/>
        </authorList>
    </citation>
    <scope>NUCLEOTIDE SEQUENCE [LARGE SCALE GENOMIC DNA]</scope>
    <source>
        <strain evidence="2 3">Tbo3840</strain>
    </source>
</reference>
<keyword evidence="3" id="KW-1185">Reference proteome</keyword>
<comment type="caution">
    <text evidence="2">The sequence shown here is derived from an EMBL/GenBank/DDBJ whole genome shotgun (WGS) entry which is preliminary data.</text>
</comment>
<accession>A0A2T6ZB07</accession>
<gene>
    <name evidence="2" type="ORF">B9Z19DRAFT_1069592</name>
</gene>
<name>A0A2T6ZB07_TUBBO</name>
<keyword evidence="1" id="KW-0472">Membrane</keyword>
<keyword evidence="1" id="KW-1133">Transmembrane helix</keyword>
<proteinExistence type="predicted"/>
<protein>
    <submittedName>
        <fullName evidence="2">Uncharacterized protein</fullName>
    </submittedName>
</protein>
<dbReference type="AlphaFoldDB" id="A0A2T6ZB07"/>
<organism evidence="2 3">
    <name type="scientific">Tuber borchii</name>
    <name type="common">White truffle</name>
    <dbReference type="NCBI Taxonomy" id="42251"/>
    <lineage>
        <taxon>Eukaryota</taxon>
        <taxon>Fungi</taxon>
        <taxon>Dikarya</taxon>
        <taxon>Ascomycota</taxon>
        <taxon>Pezizomycotina</taxon>
        <taxon>Pezizomycetes</taxon>
        <taxon>Pezizales</taxon>
        <taxon>Tuberaceae</taxon>
        <taxon>Tuber</taxon>
    </lineage>
</organism>
<evidence type="ECO:0000313" key="2">
    <source>
        <dbReference type="EMBL" id="PUU72678.1"/>
    </source>
</evidence>